<evidence type="ECO:0000313" key="1">
    <source>
        <dbReference type="EMBL" id="RXH56095.1"/>
    </source>
</evidence>
<reference evidence="2" key="2">
    <citation type="submission" date="2019-02" db="EMBL/GenBank/DDBJ databases">
        <title>Granulicella sibirica sp. nov., a psychrotolerant acidobacterium isolated from an organic soil layer in forested tundra, West Siberia.</title>
        <authorList>
            <person name="Oshkin I.Y."/>
            <person name="Kulichevskaya I.S."/>
            <person name="Rijpstra W.I.C."/>
            <person name="Sinninghe Damste J.S."/>
            <person name="Rakitin A.L."/>
            <person name="Ravin N.V."/>
            <person name="Dedysh S.N."/>
        </authorList>
    </citation>
    <scope>NUCLEOTIDE SEQUENCE [LARGE SCALE GENOMIC DNA]</scope>
    <source>
        <strain evidence="2">AF10</strain>
    </source>
</reference>
<dbReference type="PANTHER" id="PTHR43737">
    <property type="entry name" value="BLL7424 PROTEIN"/>
    <property type="match status" value="1"/>
</dbReference>
<organism evidence="1 2">
    <name type="scientific">Granulicella sibirica</name>
    <dbReference type="NCBI Taxonomy" id="2479048"/>
    <lineage>
        <taxon>Bacteria</taxon>
        <taxon>Pseudomonadati</taxon>
        <taxon>Acidobacteriota</taxon>
        <taxon>Terriglobia</taxon>
        <taxon>Terriglobales</taxon>
        <taxon>Acidobacteriaceae</taxon>
        <taxon>Granulicella</taxon>
    </lineage>
</organism>
<evidence type="ECO:0008006" key="3">
    <source>
        <dbReference type="Google" id="ProtNLM"/>
    </source>
</evidence>
<proteinExistence type="predicted"/>
<gene>
    <name evidence="1" type="ORF">GRAN_2952</name>
</gene>
<dbReference type="PROSITE" id="PS51318">
    <property type="entry name" value="TAT"/>
    <property type="match status" value="1"/>
</dbReference>
<dbReference type="InterPro" id="IPR010869">
    <property type="entry name" value="DUF1501"/>
</dbReference>
<reference evidence="1 2" key="1">
    <citation type="submission" date="2018-11" db="EMBL/GenBank/DDBJ databases">
        <authorList>
            <person name="Mardanov A.V."/>
            <person name="Ravin N.V."/>
            <person name="Dedysh S.N."/>
        </authorList>
    </citation>
    <scope>NUCLEOTIDE SEQUENCE [LARGE SCALE GENOMIC DNA]</scope>
    <source>
        <strain evidence="1 2">AF10</strain>
    </source>
</reference>
<dbReference type="AlphaFoldDB" id="A0A4Q0SY53"/>
<keyword evidence="2" id="KW-1185">Reference proteome</keyword>
<dbReference type="OrthoDB" id="9779968at2"/>
<dbReference type="Proteomes" id="UP000289437">
    <property type="component" value="Unassembled WGS sequence"/>
</dbReference>
<name>A0A4Q0SY53_9BACT</name>
<dbReference type="InterPro" id="IPR006311">
    <property type="entry name" value="TAT_signal"/>
</dbReference>
<dbReference type="Pfam" id="PF07394">
    <property type="entry name" value="DUF1501"/>
    <property type="match status" value="1"/>
</dbReference>
<comment type="caution">
    <text evidence="1">The sequence shown here is derived from an EMBL/GenBank/DDBJ whole genome shotgun (WGS) entry which is preliminary data.</text>
</comment>
<sequence>MGIFDKGLMDDSNWGCDLHGRDLARRGVSRRGFMKNGALALVGTSVIPAFLMKSVMAEATTAAANNKKLVVLFQRGAADGLNIVVPHAEKNYYAMRPSIAIQQKDVLDLNGFFGLHPAMASFKPLYDQGHLAIVHAAGSPDATRSHFDAQDYMESGTPGVKATQDGWLNRALQAEALKGKPSAFRAVALGTQVPRTLQGKQAAIAVNNLEDFSVGGKGPQTTPISNAFQAMYDQSTDAVLHGTGQETFEAVKMLKAADPAHYKPADGVVYPNTPFGNSLKQIAQLMKANLGVEAAFSDIGGWDTHQNQGNVTGQLAGRLKEFSESIAAFWKDMGPETENITLVTMSEFGRTARQNGTGGTDHGHANVMFVLGGKVKGGKVYGKWPGLWNEQLNEGRDLTVTTDFRNVLGEAAYRTLGSRNMDLVFPGGQIRPEKFLNFTV</sequence>
<dbReference type="PANTHER" id="PTHR43737:SF1">
    <property type="entry name" value="DUF1501 DOMAIN-CONTAINING PROTEIN"/>
    <property type="match status" value="1"/>
</dbReference>
<evidence type="ECO:0000313" key="2">
    <source>
        <dbReference type="Proteomes" id="UP000289437"/>
    </source>
</evidence>
<protein>
    <recommendedName>
        <fullName evidence="3">Tat (Twin-arginine translocation) pathway signal sequence domain protein</fullName>
    </recommendedName>
</protein>
<accession>A0A4Q0SY53</accession>
<dbReference type="EMBL" id="RDSM01000002">
    <property type="protein sequence ID" value="RXH56095.1"/>
    <property type="molecule type" value="Genomic_DNA"/>
</dbReference>
<dbReference type="RefSeq" id="WP_128913621.1">
    <property type="nucleotide sequence ID" value="NZ_RDSM01000002.1"/>
</dbReference>